<evidence type="ECO:0000256" key="1">
    <source>
        <dbReference type="ARBA" id="ARBA00004141"/>
    </source>
</evidence>
<accession>A0AAV5WQZ6</accession>
<feature type="region of interest" description="Disordered" evidence="5">
    <location>
        <begin position="302"/>
        <end position="364"/>
    </location>
</feature>
<feature type="transmembrane region" description="Helical" evidence="6">
    <location>
        <begin position="166"/>
        <end position="192"/>
    </location>
</feature>
<dbReference type="InterPro" id="IPR005178">
    <property type="entry name" value="Ostalpha/TMEM184C"/>
</dbReference>
<dbReference type="PANTHER" id="PTHR23423">
    <property type="entry name" value="ORGANIC SOLUTE TRANSPORTER-RELATED"/>
    <property type="match status" value="1"/>
</dbReference>
<name>A0AAV5WQZ6_9BILA</name>
<evidence type="ECO:0000313" key="7">
    <source>
        <dbReference type="EMBL" id="GMT32955.1"/>
    </source>
</evidence>
<feature type="compositionally biased region" description="Basic residues" evidence="5">
    <location>
        <begin position="305"/>
        <end position="314"/>
    </location>
</feature>
<keyword evidence="2 6" id="KW-0812">Transmembrane</keyword>
<dbReference type="SMART" id="SM01417">
    <property type="entry name" value="Solute_trans_a"/>
    <property type="match status" value="1"/>
</dbReference>
<gene>
    <name evidence="7" type="ORF">PFISCL1PPCAC_24252</name>
</gene>
<evidence type="ECO:0000313" key="8">
    <source>
        <dbReference type="Proteomes" id="UP001432322"/>
    </source>
</evidence>
<organism evidence="7 8">
    <name type="scientific">Pristionchus fissidentatus</name>
    <dbReference type="NCBI Taxonomy" id="1538716"/>
    <lineage>
        <taxon>Eukaryota</taxon>
        <taxon>Metazoa</taxon>
        <taxon>Ecdysozoa</taxon>
        <taxon>Nematoda</taxon>
        <taxon>Chromadorea</taxon>
        <taxon>Rhabditida</taxon>
        <taxon>Rhabditina</taxon>
        <taxon>Diplogasteromorpha</taxon>
        <taxon>Diplogasteroidea</taxon>
        <taxon>Neodiplogasteridae</taxon>
        <taxon>Pristionchus</taxon>
    </lineage>
</organism>
<feature type="non-terminal residue" evidence="7">
    <location>
        <position position="364"/>
    </location>
</feature>
<evidence type="ECO:0000256" key="6">
    <source>
        <dbReference type="SAM" id="Phobius"/>
    </source>
</evidence>
<dbReference type="Pfam" id="PF03619">
    <property type="entry name" value="Solute_trans_a"/>
    <property type="match status" value="1"/>
</dbReference>
<feature type="transmembrane region" description="Helical" evidence="6">
    <location>
        <begin position="204"/>
        <end position="228"/>
    </location>
</feature>
<sequence length="364" mass="41676">QNRYFFLILITLFCTLLTTLISVVHMFYISKYVSLRRLRNNLYYIVALNPVCSITCLFAMIMPRNLAFLQGVIVTYQMIALRISIDVLFNISGGRRLLSDQLKAVKEDIKCQAFPFCCFPCMPTAAPSVRNIRKLENVISQTCVIRVVLQVADVCVMRELGDTHNWWFVCSYAFSAITMMVALYISCVIANLNRDSANKFRYNYLFYMVNISQILYTSQRTVFTGIKYLLLGEERVSLIDYDYFEETYYLMFVYSVEVAAMSIMISIVMRPGVSYMFDSYSCRISSIQYSSFEKSIKADIESKKEKKKKGKGNKKSSESKSGKPSGSETVMESLVEKTEPKKKIPAAAEDDGNYENLASQSEQE</sequence>
<feature type="transmembrane region" description="Helical" evidence="6">
    <location>
        <begin position="248"/>
        <end position="269"/>
    </location>
</feature>
<dbReference type="GO" id="GO:0016020">
    <property type="term" value="C:membrane"/>
    <property type="evidence" value="ECO:0007669"/>
    <property type="project" value="UniProtKB-SubCell"/>
</dbReference>
<proteinExistence type="predicted"/>
<feature type="transmembrane region" description="Helical" evidence="6">
    <location>
        <begin position="41"/>
        <end position="61"/>
    </location>
</feature>
<comment type="caution">
    <text evidence="7">The sequence shown here is derived from an EMBL/GenBank/DDBJ whole genome shotgun (WGS) entry which is preliminary data.</text>
</comment>
<dbReference type="AlphaFoldDB" id="A0AAV5WQZ6"/>
<dbReference type="EMBL" id="BTSY01000006">
    <property type="protein sequence ID" value="GMT32955.1"/>
    <property type="molecule type" value="Genomic_DNA"/>
</dbReference>
<evidence type="ECO:0008006" key="9">
    <source>
        <dbReference type="Google" id="ProtNLM"/>
    </source>
</evidence>
<keyword evidence="3 6" id="KW-1133">Transmembrane helix</keyword>
<dbReference type="Proteomes" id="UP001432322">
    <property type="component" value="Unassembled WGS sequence"/>
</dbReference>
<keyword evidence="8" id="KW-1185">Reference proteome</keyword>
<evidence type="ECO:0000256" key="3">
    <source>
        <dbReference type="ARBA" id="ARBA00022989"/>
    </source>
</evidence>
<protein>
    <recommendedName>
        <fullName evidence="9">G protein-coupled receptor</fullName>
    </recommendedName>
</protein>
<reference evidence="7" key="1">
    <citation type="submission" date="2023-10" db="EMBL/GenBank/DDBJ databases">
        <title>Genome assembly of Pristionchus species.</title>
        <authorList>
            <person name="Yoshida K."/>
            <person name="Sommer R.J."/>
        </authorList>
    </citation>
    <scope>NUCLEOTIDE SEQUENCE</scope>
    <source>
        <strain evidence="7">RS5133</strain>
    </source>
</reference>
<feature type="transmembrane region" description="Helical" evidence="6">
    <location>
        <begin position="6"/>
        <end position="29"/>
    </location>
</feature>
<evidence type="ECO:0000256" key="5">
    <source>
        <dbReference type="SAM" id="MobiDB-lite"/>
    </source>
</evidence>
<evidence type="ECO:0000256" key="4">
    <source>
        <dbReference type="ARBA" id="ARBA00023136"/>
    </source>
</evidence>
<feature type="non-terminal residue" evidence="7">
    <location>
        <position position="1"/>
    </location>
</feature>
<keyword evidence="4 6" id="KW-0472">Membrane</keyword>
<comment type="subcellular location">
    <subcellularLocation>
        <location evidence="1">Membrane</location>
        <topology evidence="1">Multi-pass membrane protein</topology>
    </subcellularLocation>
</comment>
<evidence type="ECO:0000256" key="2">
    <source>
        <dbReference type="ARBA" id="ARBA00022692"/>
    </source>
</evidence>